<dbReference type="AlphaFoldDB" id="A0A0F9IDA3"/>
<proteinExistence type="predicted"/>
<gene>
    <name evidence="1" type="ORF">LCGC14_1672640</name>
</gene>
<evidence type="ECO:0000313" key="1">
    <source>
        <dbReference type="EMBL" id="KKM17749.1"/>
    </source>
</evidence>
<dbReference type="EMBL" id="LAZR01014380">
    <property type="protein sequence ID" value="KKM17749.1"/>
    <property type="molecule type" value="Genomic_DNA"/>
</dbReference>
<comment type="caution">
    <text evidence="1">The sequence shown here is derived from an EMBL/GenBank/DDBJ whole genome shotgun (WGS) entry which is preliminary data.</text>
</comment>
<reference evidence="1" key="1">
    <citation type="journal article" date="2015" name="Nature">
        <title>Complex archaea that bridge the gap between prokaryotes and eukaryotes.</title>
        <authorList>
            <person name="Spang A."/>
            <person name="Saw J.H."/>
            <person name="Jorgensen S.L."/>
            <person name="Zaremba-Niedzwiedzka K."/>
            <person name="Martijn J."/>
            <person name="Lind A.E."/>
            <person name="van Eijk R."/>
            <person name="Schleper C."/>
            <person name="Guy L."/>
            <person name="Ettema T.J."/>
        </authorList>
    </citation>
    <scope>NUCLEOTIDE SEQUENCE</scope>
</reference>
<protein>
    <submittedName>
        <fullName evidence="1">Uncharacterized protein</fullName>
    </submittedName>
</protein>
<accession>A0A0F9IDA3</accession>
<organism evidence="1">
    <name type="scientific">marine sediment metagenome</name>
    <dbReference type="NCBI Taxonomy" id="412755"/>
    <lineage>
        <taxon>unclassified sequences</taxon>
        <taxon>metagenomes</taxon>
        <taxon>ecological metagenomes</taxon>
    </lineage>
</organism>
<name>A0A0F9IDA3_9ZZZZ</name>
<sequence>MRNLIARGCANVSTLQPQGKFLGLGSSLFARRYLGNKLLFSFSPGTEMFHFPGYALLCLMHKSVVGLPQRVAPFGNPRIIGCYTPTRGLSQLRHVLHRQSMSRHPPYTLIALLQFLPRETDFIYRLIV</sequence>